<dbReference type="PANTHER" id="PTHR39085">
    <property type="entry name" value="SLL0924 PROTEIN"/>
    <property type="match status" value="1"/>
</dbReference>
<keyword evidence="1" id="KW-0812">Transmembrane</keyword>
<proteinExistence type="predicted"/>
<protein>
    <submittedName>
        <fullName evidence="2">Hydrolase</fullName>
    </submittedName>
</protein>
<evidence type="ECO:0000313" key="2">
    <source>
        <dbReference type="EMBL" id="HHM68151.1"/>
    </source>
</evidence>
<keyword evidence="1" id="KW-1133">Transmembrane helix</keyword>
<dbReference type="EMBL" id="DRXE01000206">
    <property type="protein sequence ID" value="HHM68151.1"/>
    <property type="molecule type" value="Genomic_DNA"/>
</dbReference>
<organism evidence="2">
    <name type="scientific">Thermus caliditerrae</name>
    <dbReference type="NCBI Taxonomy" id="1330700"/>
    <lineage>
        <taxon>Bacteria</taxon>
        <taxon>Thermotogati</taxon>
        <taxon>Deinococcota</taxon>
        <taxon>Deinococci</taxon>
        <taxon>Thermales</taxon>
        <taxon>Thermaceae</taxon>
        <taxon>Thermus</taxon>
    </lineage>
</organism>
<dbReference type="PANTHER" id="PTHR39085:SF1">
    <property type="entry name" value="SLL0924 PROTEIN"/>
    <property type="match status" value="1"/>
</dbReference>
<dbReference type="GO" id="GO:0016787">
    <property type="term" value="F:hydrolase activity"/>
    <property type="evidence" value="ECO:0007669"/>
    <property type="project" value="UniProtKB-KW"/>
</dbReference>
<gene>
    <name evidence="2" type="ORF">ENM28_05505</name>
</gene>
<accession>A0A7C5VI89</accession>
<evidence type="ECO:0000256" key="1">
    <source>
        <dbReference type="SAM" id="Phobius"/>
    </source>
</evidence>
<keyword evidence="1" id="KW-0472">Membrane</keyword>
<reference evidence="2" key="1">
    <citation type="journal article" date="2020" name="mSystems">
        <title>Genome- and Community-Level Interaction Insights into Carbon Utilization and Element Cycling Functions of Hydrothermarchaeota in Hydrothermal Sediment.</title>
        <authorList>
            <person name="Zhou Z."/>
            <person name="Liu Y."/>
            <person name="Xu W."/>
            <person name="Pan J."/>
            <person name="Luo Z.H."/>
            <person name="Li M."/>
        </authorList>
    </citation>
    <scope>NUCLEOTIDE SEQUENCE [LARGE SCALE GENOMIC DNA]</scope>
    <source>
        <strain evidence="2">SpSt-1071</strain>
    </source>
</reference>
<dbReference type="AlphaFoldDB" id="A0A7C5VI89"/>
<feature type="transmembrane region" description="Helical" evidence="1">
    <location>
        <begin position="88"/>
        <end position="111"/>
    </location>
</feature>
<comment type="caution">
    <text evidence="2">The sequence shown here is derived from an EMBL/GenBank/DDBJ whole genome shotgun (WGS) entry which is preliminary data.</text>
</comment>
<dbReference type="InterPro" id="IPR019250">
    <property type="entry name" value="DUF2227_metal-bd"/>
</dbReference>
<keyword evidence="2" id="KW-0378">Hydrolase</keyword>
<dbReference type="Pfam" id="PF09988">
    <property type="entry name" value="DUF2227"/>
    <property type="match status" value="1"/>
</dbReference>
<name>A0A7C5VI89_9DEIN</name>
<sequence length="164" mass="17573">MPSGRIHELANTLFLVGLGSLVGAIGGDPASPSFIAFAGGYLTGTFLITPDLDLAGKGNPRPLKRWGPLAFLWLPYGRVSAHRGLSHTWLAGPILRLVYLGVLLLPAPVLLGVELTTKGQEALTLLGPPAFLGYLASQWGHLLLDGVPLRPVGASKRRRKRWVR</sequence>